<dbReference type="AlphaFoldDB" id="A0A2H9T8P8"/>
<sequence>MVTRLGKIRFGLFAGVLFLCACFFFLLPVSVFGATQLPRSQLIQGGIYYGQVTPGSKVIYHNKNVRVSGKGYFVLGFGRDVGLVQTYTIVKSSGEKQTVTLRLLPQKYQIQYVKGVAKKYVSPPESIWQRIQRENRQVSIARMHDTSFDSVFNGFGWPVAGPVTGVYGSQRYFNGEPRRPHYGLDIAAKTGTDVHATADGIVRLSNSALYFSGGTIIIDHGYGLSSSYLHLSKVFVKKGQKLKQGDVIGQVGATGRVTGAHLDWRFNWFDQRLDPVALMGKEGRKAINKRLVVR</sequence>
<organism evidence="2">
    <name type="scientific">invertebrate metagenome</name>
    <dbReference type="NCBI Taxonomy" id="1711999"/>
    <lineage>
        <taxon>unclassified sequences</taxon>
        <taxon>metagenomes</taxon>
        <taxon>organismal metagenomes</taxon>
    </lineage>
</organism>
<dbReference type="FunFam" id="2.70.70.10:FF:000019">
    <property type="entry name" value="M23 family peptidase"/>
    <property type="match status" value="1"/>
</dbReference>
<reference evidence="2" key="1">
    <citation type="journal article" date="2017" name="Appl. Environ. Microbiol.">
        <title>Molecular characterization of an Endozoicomonas-like organism causing infection in king scallop Pecten maximus L.</title>
        <authorList>
            <person name="Cano I."/>
            <person name="van Aerle R."/>
            <person name="Ross S."/>
            <person name="Verner-Jeffreys D.W."/>
            <person name="Paley R.K."/>
            <person name="Rimmer G."/>
            <person name="Ryder D."/>
            <person name="Hooper P."/>
            <person name="Stone D."/>
            <person name="Feist S.W."/>
        </authorList>
    </citation>
    <scope>NUCLEOTIDE SEQUENCE</scope>
</reference>
<dbReference type="SUPFAM" id="SSF51261">
    <property type="entry name" value="Duplicated hybrid motif"/>
    <property type="match status" value="1"/>
</dbReference>
<dbReference type="EMBL" id="NSIT01000061">
    <property type="protein sequence ID" value="PJE79559.1"/>
    <property type="molecule type" value="Genomic_DNA"/>
</dbReference>
<keyword evidence="2" id="KW-0378">Hydrolase</keyword>
<proteinExistence type="predicted"/>
<accession>A0A2H9T8P8</accession>
<evidence type="ECO:0000259" key="1">
    <source>
        <dbReference type="Pfam" id="PF01551"/>
    </source>
</evidence>
<comment type="caution">
    <text evidence="2">The sequence shown here is derived from an EMBL/GenBank/DDBJ whole genome shotgun (WGS) entry which is preliminary data.</text>
</comment>
<protein>
    <submittedName>
        <fullName evidence="2">Murein DD-endopeptidase MepM</fullName>
        <ecNumber evidence="2">3.4.24.-</ecNumber>
    </submittedName>
</protein>
<dbReference type="InterPro" id="IPR011055">
    <property type="entry name" value="Dup_hybrid_motif"/>
</dbReference>
<dbReference type="GO" id="GO:0004222">
    <property type="term" value="F:metalloendopeptidase activity"/>
    <property type="evidence" value="ECO:0007669"/>
    <property type="project" value="TreeGrafter"/>
</dbReference>
<dbReference type="Gene3D" id="2.70.70.10">
    <property type="entry name" value="Glucose Permease (Domain IIA)"/>
    <property type="match status" value="1"/>
</dbReference>
<dbReference type="EC" id="3.4.24.-" evidence="2"/>
<dbReference type="InterPro" id="IPR016047">
    <property type="entry name" value="M23ase_b-sheet_dom"/>
</dbReference>
<dbReference type="PANTHER" id="PTHR21666:SF285">
    <property type="entry name" value="M23 FAMILY METALLOPEPTIDASE"/>
    <property type="match status" value="1"/>
</dbReference>
<dbReference type="PANTHER" id="PTHR21666">
    <property type="entry name" value="PEPTIDASE-RELATED"/>
    <property type="match status" value="1"/>
</dbReference>
<evidence type="ECO:0000313" key="2">
    <source>
        <dbReference type="EMBL" id="PJE79559.1"/>
    </source>
</evidence>
<dbReference type="CDD" id="cd12797">
    <property type="entry name" value="M23_peptidase"/>
    <property type="match status" value="1"/>
</dbReference>
<dbReference type="PROSITE" id="PS51257">
    <property type="entry name" value="PROKAR_LIPOPROTEIN"/>
    <property type="match status" value="1"/>
</dbReference>
<name>A0A2H9T8P8_9ZZZZ</name>
<feature type="domain" description="M23ase beta-sheet core" evidence="1">
    <location>
        <begin position="180"/>
        <end position="275"/>
    </location>
</feature>
<gene>
    <name evidence="2" type="primary">mepM_3</name>
    <name evidence="2" type="ORF">CI610_01464</name>
</gene>
<dbReference type="Pfam" id="PF01551">
    <property type="entry name" value="Peptidase_M23"/>
    <property type="match status" value="1"/>
</dbReference>
<dbReference type="InterPro" id="IPR050570">
    <property type="entry name" value="Cell_wall_metabolism_enzyme"/>
</dbReference>